<evidence type="ECO:0000256" key="1">
    <source>
        <dbReference type="ARBA" id="ARBA00023015"/>
    </source>
</evidence>
<dbReference type="PANTHER" id="PTHR30055:SF234">
    <property type="entry name" value="HTH-TYPE TRANSCRIPTIONAL REGULATOR BETI"/>
    <property type="match status" value="1"/>
</dbReference>
<keyword evidence="1" id="KW-0805">Transcription regulation</keyword>
<keyword evidence="7" id="KW-1185">Reference proteome</keyword>
<keyword evidence="3" id="KW-0804">Transcription</keyword>
<dbReference type="InterPro" id="IPR001647">
    <property type="entry name" value="HTH_TetR"/>
</dbReference>
<feature type="DNA-binding region" description="H-T-H motif" evidence="4">
    <location>
        <begin position="31"/>
        <end position="50"/>
    </location>
</feature>
<evidence type="ECO:0000313" key="7">
    <source>
        <dbReference type="Proteomes" id="UP001164693"/>
    </source>
</evidence>
<keyword evidence="2 4" id="KW-0238">DNA-binding</keyword>
<reference evidence="6" key="1">
    <citation type="submission" date="2022-05" db="EMBL/GenBank/DDBJ databases">
        <title>Jatrophihabitans sp. SB3-54 whole genome sequence.</title>
        <authorList>
            <person name="Suh M.K."/>
            <person name="Eom M.K."/>
            <person name="Kim J.S."/>
            <person name="Kim H.S."/>
            <person name="Do H.E."/>
            <person name="Shin Y.K."/>
            <person name="Lee J.-S."/>
        </authorList>
    </citation>
    <scope>NUCLEOTIDE SEQUENCE</scope>
    <source>
        <strain evidence="6">SB3-54</strain>
    </source>
</reference>
<dbReference type="PRINTS" id="PR00455">
    <property type="entry name" value="HTHTETR"/>
</dbReference>
<dbReference type="InterPro" id="IPR009057">
    <property type="entry name" value="Homeodomain-like_sf"/>
</dbReference>
<dbReference type="RefSeq" id="WP_269442254.1">
    <property type="nucleotide sequence ID" value="NZ_CP097463.1"/>
</dbReference>
<evidence type="ECO:0000256" key="2">
    <source>
        <dbReference type="ARBA" id="ARBA00023125"/>
    </source>
</evidence>
<evidence type="ECO:0000259" key="5">
    <source>
        <dbReference type="PROSITE" id="PS50977"/>
    </source>
</evidence>
<dbReference type="InterPro" id="IPR050109">
    <property type="entry name" value="HTH-type_TetR-like_transc_reg"/>
</dbReference>
<evidence type="ECO:0000256" key="4">
    <source>
        <dbReference type="PROSITE-ProRule" id="PRU00335"/>
    </source>
</evidence>
<dbReference type="PROSITE" id="PS50977">
    <property type="entry name" value="HTH_TETR_2"/>
    <property type="match status" value="1"/>
</dbReference>
<dbReference type="SUPFAM" id="SSF46689">
    <property type="entry name" value="Homeodomain-like"/>
    <property type="match status" value="1"/>
</dbReference>
<dbReference type="PANTHER" id="PTHR30055">
    <property type="entry name" value="HTH-TYPE TRANSCRIPTIONAL REGULATOR RUTR"/>
    <property type="match status" value="1"/>
</dbReference>
<dbReference type="InterPro" id="IPR036271">
    <property type="entry name" value="Tet_transcr_reg_TetR-rel_C_sf"/>
</dbReference>
<organism evidence="6 7">
    <name type="scientific">Jatrophihabitans cynanchi</name>
    <dbReference type="NCBI Taxonomy" id="2944128"/>
    <lineage>
        <taxon>Bacteria</taxon>
        <taxon>Bacillati</taxon>
        <taxon>Actinomycetota</taxon>
        <taxon>Actinomycetes</taxon>
        <taxon>Jatrophihabitantales</taxon>
        <taxon>Jatrophihabitantaceae</taxon>
        <taxon>Jatrophihabitans</taxon>
    </lineage>
</organism>
<protein>
    <submittedName>
        <fullName evidence="6">TetR family transcriptional regulator</fullName>
    </submittedName>
</protein>
<evidence type="ECO:0000313" key="6">
    <source>
        <dbReference type="EMBL" id="WAX55731.1"/>
    </source>
</evidence>
<accession>A0ABY7JXV6</accession>
<dbReference type="Gene3D" id="1.10.357.10">
    <property type="entry name" value="Tetracycline Repressor, domain 2"/>
    <property type="match status" value="1"/>
</dbReference>
<evidence type="ECO:0000256" key="3">
    <source>
        <dbReference type="ARBA" id="ARBA00023163"/>
    </source>
</evidence>
<gene>
    <name evidence="6" type="ORF">M6B22_14440</name>
</gene>
<sequence length="210" mass="22285">MSTRMPVADRRTQLVDAALDVAAREGIAATTVRRVADRAGVALGVVHYCFADKDELFAALAARIVDSLAGAGAAGLEFDAAPDLATALDAAVSALWQTIEATPGEQLLSYEITTHALRHGELRAVAERQYAVSQQAVEQVLELAAAVSGATWTRPVPELAADTLAFVDGVTLRWLVDADSAAAHDRLASFAAYLATHARRRRGRVRALAR</sequence>
<name>A0ABY7JXV6_9ACTN</name>
<dbReference type="Pfam" id="PF00440">
    <property type="entry name" value="TetR_N"/>
    <property type="match status" value="1"/>
</dbReference>
<dbReference type="SUPFAM" id="SSF48498">
    <property type="entry name" value="Tetracyclin repressor-like, C-terminal domain"/>
    <property type="match status" value="1"/>
</dbReference>
<dbReference type="Proteomes" id="UP001164693">
    <property type="component" value="Chromosome"/>
</dbReference>
<proteinExistence type="predicted"/>
<feature type="domain" description="HTH tetR-type" evidence="5">
    <location>
        <begin position="8"/>
        <end position="68"/>
    </location>
</feature>
<dbReference type="EMBL" id="CP097463">
    <property type="protein sequence ID" value="WAX55731.1"/>
    <property type="molecule type" value="Genomic_DNA"/>
</dbReference>